<evidence type="ECO:0000259" key="1">
    <source>
        <dbReference type="Pfam" id="PF00534"/>
    </source>
</evidence>
<sequence>MKILFVISSLSHGGAERVLVNIANTLCLKHKVSIATFSNTDSFYPLDEKIQHMCLDLLKPSHTIVETLYNSLRRFFILSRVIETLDPDIIISFMTHTNIIALLAAKWTKRKIIISERITYVFYSSWTLNLIRKLTYPLCDYLITQTHEDAKKYSFVKNVMIIYNPIVVSSDSLSHQKEKIILAVGRLDKQKGFDKLIMAYKLLSSKDDWELWIVGEGCERDALEKQISESNIQNIKLLGIQKNIFDYYAKASIFVLSSEKEGFPNALLEAMSCGCACISFDCPCGPAEIIEHGVNGILVENQNIEQLAEWMQVLMENDSMRQDVSQKALKVTKKYAIESIIQQWEEIIQRVYSK</sequence>
<dbReference type="Pfam" id="PF00534">
    <property type="entry name" value="Glycos_transf_1"/>
    <property type="match status" value="1"/>
</dbReference>
<proteinExistence type="predicted"/>
<keyword evidence="3" id="KW-0808">Transferase</keyword>
<evidence type="ECO:0000259" key="2">
    <source>
        <dbReference type="Pfam" id="PF13439"/>
    </source>
</evidence>
<dbReference type="EMBL" id="CP003333">
    <property type="protein sequence ID" value="AFL69155.1"/>
    <property type="molecule type" value="Genomic_DNA"/>
</dbReference>
<dbReference type="Pfam" id="PF13439">
    <property type="entry name" value="Glyco_transf_4"/>
    <property type="match status" value="1"/>
</dbReference>
<dbReference type="AlphaFoldDB" id="I3XYY1"/>
<dbReference type="SUPFAM" id="SSF53756">
    <property type="entry name" value="UDP-Glycosyltransferase/glycogen phosphorylase"/>
    <property type="match status" value="1"/>
</dbReference>
<feature type="domain" description="Glycosyltransferase subfamily 4-like N-terminal" evidence="2">
    <location>
        <begin position="13"/>
        <end position="166"/>
    </location>
</feature>
<dbReference type="RefSeq" id="WP_014770031.1">
    <property type="nucleotide sequence ID" value="NC_018002.1"/>
</dbReference>
<gene>
    <name evidence="3" type="ordered locus">Sulba_1875</name>
</gene>
<evidence type="ECO:0000313" key="3">
    <source>
        <dbReference type="EMBL" id="AFL69155.1"/>
    </source>
</evidence>
<dbReference type="CDD" id="cd03820">
    <property type="entry name" value="GT4_AmsD-like"/>
    <property type="match status" value="1"/>
</dbReference>
<evidence type="ECO:0000313" key="4">
    <source>
        <dbReference type="Proteomes" id="UP000006176"/>
    </source>
</evidence>
<dbReference type="eggNOG" id="COG0438">
    <property type="taxonomic scope" value="Bacteria"/>
</dbReference>
<dbReference type="InterPro" id="IPR028098">
    <property type="entry name" value="Glyco_trans_4-like_N"/>
</dbReference>
<protein>
    <submittedName>
        <fullName evidence="3">Glycosyltransferase</fullName>
    </submittedName>
</protein>
<feature type="domain" description="Glycosyl transferase family 1" evidence="1">
    <location>
        <begin position="173"/>
        <end position="330"/>
    </location>
</feature>
<dbReference type="STRING" id="760154.Sulba_1875"/>
<organism evidence="3 4">
    <name type="scientific">Sulfurospirillum barnesii (strain ATCC 700032 / DSM 10660 / SES-3)</name>
    <dbReference type="NCBI Taxonomy" id="760154"/>
    <lineage>
        <taxon>Bacteria</taxon>
        <taxon>Pseudomonadati</taxon>
        <taxon>Campylobacterota</taxon>
        <taxon>Epsilonproteobacteria</taxon>
        <taxon>Campylobacterales</taxon>
        <taxon>Sulfurospirillaceae</taxon>
        <taxon>Sulfurospirillum</taxon>
    </lineage>
</organism>
<reference evidence="3 4" key="1">
    <citation type="submission" date="2012-06" db="EMBL/GenBank/DDBJ databases">
        <title>Complete sequence of Sulfurospirillum barnesii SES-3.</title>
        <authorList>
            <consortium name="US DOE Joint Genome Institute"/>
            <person name="Lucas S."/>
            <person name="Han J."/>
            <person name="Lapidus A."/>
            <person name="Cheng J.-F."/>
            <person name="Goodwin L."/>
            <person name="Pitluck S."/>
            <person name="Peters L."/>
            <person name="Ovchinnikova G."/>
            <person name="Lu M."/>
            <person name="Detter J.C."/>
            <person name="Han C."/>
            <person name="Tapia R."/>
            <person name="Land M."/>
            <person name="Hauser L."/>
            <person name="Kyrpides N."/>
            <person name="Ivanova N."/>
            <person name="Pagani I."/>
            <person name="Stolz J."/>
            <person name="Arkin A."/>
            <person name="Dehal P."/>
            <person name="Oremland R."/>
            <person name="Saltikov C."/>
            <person name="Basu P."/>
            <person name="Hollibaugh J."/>
            <person name="Newman D."/>
            <person name="Stolyar S."/>
            <person name="Hazen T."/>
            <person name="Woyke T."/>
        </authorList>
    </citation>
    <scope>NUCLEOTIDE SEQUENCE [LARGE SCALE GENOMIC DNA]</scope>
    <source>
        <strain evidence="4">ATCC 700032 / DSM 10660 / SES-3</strain>
    </source>
</reference>
<dbReference type="HOGENOM" id="CLU_009583_0_0_7"/>
<dbReference type="OrthoDB" id="9775208at2"/>
<accession>I3XYY1</accession>
<dbReference type="PANTHER" id="PTHR12526">
    <property type="entry name" value="GLYCOSYLTRANSFERASE"/>
    <property type="match status" value="1"/>
</dbReference>
<name>I3XYY1_SULBS</name>
<dbReference type="KEGG" id="sba:Sulba_1875"/>
<dbReference type="Gene3D" id="3.40.50.2000">
    <property type="entry name" value="Glycogen Phosphorylase B"/>
    <property type="match status" value="2"/>
</dbReference>
<dbReference type="PANTHER" id="PTHR12526:SF630">
    <property type="entry name" value="GLYCOSYLTRANSFERASE"/>
    <property type="match status" value="1"/>
</dbReference>
<dbReference type="Proteomes" id="UP000006176">
    <property type="component" value="Chromosome"/>
</dbReference>
<dbReference type="PATRIC" id="fig|760154.4.peg.1872"/>
<dbReference type="InterPro" id="IPR001296">
    <property type="entry name" value="Glyco_trans_1"/>
</dbReference>
<dbReference type="GO" id="GO:0016757">
    <property type="term" value="F:glycosyltransferase activity"/>
    <property type="evidence" value="ECO:0007669"/>
    <property type="project" value="InterPro"/>
</dbReference>
<keyword evidence="4" id="KW-1185">Reference proteome</keyword>